<dbReference type="OrthoDB" id="3812176at2"/>
<dbReference type="InterPro" id="IPR000281">
    <property type="entry name" value="HTH_RpiR"/>
</dbReference>
<reference evidence="7 8" key="1">
    <citation type="submission" date="2018-04" db="EMBL/GenBank/DDBJ databases">
        <title>Novel actinobacteria from marine sediment.</title>
        <authorList>
            <person name="Ng Z.Y."/>
            <person name="Tan G.Y.A."/>
        </authorList>
    </citation>
    <scope>NUCLEOTIDE SEQUENCE [LARGE SCALE GENOMIC DNA]</scope>
    <source>
        <strain evidence="7 8">TPS81</strain>
    </source>
</reference>
<evidence type="ECO:0000256" key="3">
    <source>
        <dbReference type="ARBA" id="ARBA00023163"/>
    </source>
</evidence>
<dbReference type="GO" id="GO:0003677">
    <property type="term" value="F:DNA binding"/>
    <property type="evidence" value="ECO:0007669"/>
    <property type="project" value="UniProtKB-KW"/>
</dbReference>
<dbReference type="Pfam" id="PF01418">
    <property type="entry name" value="HTH_6"/>
    <property type="match status" value="1"/>
</dbReference>
<dbReference type="InterPro" id="IPR001347">
    <property type="entry name" value="SIS_dom"/>
</dbReference>
<keyword evidence="2" id="KW-0238">DNA-binding</keyword>
<dbReference type="GO" id="GO:0003700">
    <property type="term" value="F:DNA-binding transcription factor activity"/>
    <property type="evidence" value="ECO:0007669"/>
    <property type="project" value="InterPro"/>
</dbReference>
<name>A0A368T1C0_9ACTN</name>
<dbReference type="SUPFAM" id="SSF53697">
    <property type="entry name" value="SIS domain"/>
    <property type="match status" value="1"/>
</dbReference>
<dbReference type="Gene3D" id="1.10.10.10">
    <property type="entry name" value="Winged helix-like DNA-binding domain superfamily/Winged helix DNA-binding domain"/>
    <property type="match status" value="1"/>
</dbReference>
<organism evidence="7 8">
    <name type="scientific">Marinitenerispora sediminis</name>
    <dbReference type="NCBI Taxonomy" id="1931232"/>
    <lineage>
        <taxon>Bacteria</taxon>
        <taxon>Bacillati</taxon>
        <taxon>Actinomycetota</taxon>
        <taxon>Actinomycetes</taxon>
        <taxon>Streptosporangiales</taxon>
        <taxon>Nocardiopsidaceae</taxon>
        <taxon>Marinitenerispora</taxon>
    </lineage>
</organism>
<accession>A0A368T1C0</accession>
<evidence type="ECO:0000256" key="1">
    <source>
        <dbReference type="ARBA" id="ARBA00023015"/>
    </source>
</evidence>
<evidence type="ECO:0000313" key="7">
    <source>
        <dbReference type="EMBL" id="RCV48345.1"/>
    </source>
</evidence>
<dbReference type="InterPro" id="IPR009057">
    <property type="entry name" value="Homeodomain-like_sf"/>
</dbReference>
<dbReference type="InterPro" id="IPR035472">
    <property type="entry name" value="RpiR-like_SIS"/>
</dbReference>
<dbReference type="Gene3D" id="3.40.50.10490">
    <property type="entry name" value="Glucose-6-phosphate isomerase like protein, domain 1"/>
    <property type="match status" value="1"/>
</dbReference>
<protein>
    <submittedName>
        <fullName evidence="7">MurR/RpiR family transcriptional regulator</fullName>
    </submittedName>
</protein>
<evidence type="ECO:0000256" key="4">
    <source>
        <dbReference type="SAM" id="MobiDB-lite"/>
    </source>
</evidence>
<dbReference type="Pfam" id="PF01380">
    <property type="entry name" value="SIS"/>
    <property type="match status" value="1"/>
</dbReference>
<dbReference type="SUPFAM" id="SSF46689">
    <property type="entry name" value="Homeodomain-like"/>
    <property type="match status" value="1"/>
</dbReference>
<dbReference type="PANTHER" id="PTHR30514:SF18">
    <property type="entry name" value="RPIR-FAMILY TRANSCRIPTIONAL REGULATOR"/>
    <property type="match status" value="1"/>
</dbReference>
<dbReference type="Proteomes" id="UP000253318">
    <property type="component" value="Unassembled WGS sequence"/>
</dbReference>
<feature type="domain" description="HTH rpiR-type" evidence="5">
    <location>
        <begin position="6"/>
        <end position="82"/>
    </location>
</feature>
<comment type="caution">
    <text evidence="7">The sequence shown here is derived from an EMBL/GenBank/DDBJ whole genome shotgun (WGS) entry which is preliminary data.</text>
</comment>
<keyword evidence="1" id="KW-0805">Transcription regulation</keyword>
<dbReference type="InterPro" id="IPR046348">
    <property type="entry name" value="SIS_dom_sf"/>
</dbReference>
<gene>
    <name evidence="7" type="ORF">DEF24_26405</name>
</gene>
<keyword evidence="3" id="KW-0804">Transcription</keyword>
<evidence type="ECO:0000256" key="2">
    <source>
        <dbReference type="ARBA" id="ARBA00023125"/>
    </source>
</evidence>
<dbReference type="GO" id="GO:1901135">
    <property type="term" value="P:carbohydrate derivative metabolic process"/>
    <property type="evidence" value="ECO:0007669"/>
    <property type="project" value="InterPro"/>
</dbReference>
<dbReference type="InterPro" id="IPR047640">
    <property type="entry name" value="RpiR-like"/>
</dbReference>
<dbReference type="GO" id="GO:0097367">
    <property type="term" value="F:carbohydrate derivative binding"/>
    <property type="evidence" value="ECO:0007669"/>
    <property type="project" value="InterPro"/>
</dbReference>
<dbReference type="InterPro" id="IPR036388">
    <property type="entry name" value="WH-like_DNA-bd_sf"/>
</dbReference>
<dbReference type="AlphaFoldDB" id="A0A368T1C0"/>
<dbReference type="CDD" id="cd05013">
    <property type="entry name" value="SIS_RpiR"/>
    <property type="match status" value="1"/>
</dbReference>
<dbReference type="EMBL" id="QEIN01000404">
    <property type="protein sequence ID" value="RCV48345.1"/>
    <property type="molecule type" value="Genomic_DNA"/>
</dbReference>
<evidence type="ECO:0000259" key="6">
    <source>
        <dbReference type="PROSITE" id="PS51464"/>
    </source>
</evidence>
<proteinExistence type="predicted"/>
<evidence type="ECO:0000313" key="8">
    <source>
        <dbReference type="Proteomes" id="UP000253318"/>
    </source>
</evidence>
<feature type="domain" description="SIS" evidence="6">
    <location>
        <begin position="127"/>
        <end position="263"/>
    </location>
</feature>
<sequence>MGVAVTKPDGTPGTPHPPLSPALTRVADTLAANPELGSHGQVAEVARAAGVNPSTVVRYAQALGYNGWPALQQELRATYLAGLNASETLRRHNGEEPAGAVHRALRRDLANLRAALDTVDPEAADAAIEAIHTATRTLVVASGSYVAPAHLLAHLGPTMGLPITLESRGGVHLATALSGIGPGDCVVAVSFWRQTRDTLLAARIAAEAGATVVAVTDANTGVAAHARHVLKVPSEGLSFFQSTTAAVSVVYGLLAGLGARRGPGADAALRRTEELWEALGALGTPGTSPGTAR</sequence>
<dbReference type="PROSITE" id="PS51464">
    <property type="entry name" value="SIS"/>
    <property type="match status" value="1"/>
</dbReference>
<dbReference type="PROSITE" id="PS51071">
    <property type="entry name" value="HTH_RPIR"/>
    <property type="match status" value="1"/>
</dbReference>
<evidence type="ECO:0000259" key="5">
    <source>
        <dbReference type="PROSITE" id="PS51071"/>
    </source>
</evidence>
<keyword evidence="8" id="KW-1185">Reference proteome</keyword>
<dbReference type="PANTHER" id="PTHR30514">
    <property type="entry name" value="GLUCOKINASE"/>
    <property type="match status" value="1"/>
</dbReference>
<feature type="region of interest" description="Disordered" evidence="4">
    <location>
        <begin position="1"/>
        <end position="20"/>
    </location>
</feature>